<evidence type="ECO:0000259" key="1">
    <source>
        <dbReference type="Pfam" id="PF00717"/>
    </source>
</evidence>
<dbReference type="AlphaFoldDB" id="A0A024HJ31"/>
<feature type="domain" description="Peptidase S24/S26A/S26B/S26C" evidence="1">
    <location>
        <begin position="22"/>
        <end position="117"/>
    </location>
</feature>
<dbReference type="HOGENOM" id="CLU_066192_0_4_6"/>
<dbReference type="SUPFAM" id="SSF51306">
    <property type="entry name" value="LexA/Signal peptidase"/>
    <property type="match status" value="1"/>
</dbReference>
<dbReference type="KEGG" id="pkc:PKB_3170"/>
<dbReference type="Pfam" id="PF00717">
    <property type="entry name" value="Peptidase_S24"/>
    <property type="match status" value="1"/>
</dbReference>
<gene>
    <name evidence="2" type="ORF">PKB_3170</name>
</gene>
<organism evidence="2 3">
    <name type="scientific">Pseudomonas knackmussii (strain DSM 6978 / CCUG 54928 / LMG 23759 / B13)</name>
    <dbReference type="NCBI Taxonomy" id="1301098"/>
    <lineage>
        <taxon>Bacteria</taxon>
        <taxon>Pseudomonadati</taxon>
        <taxon>Pseudomonadota</taxon>
        <taxon>Gammaproteobacteria</taxon>
        <taxon>Pseudomonadales</taxon>
        <taxon>Pseudomonadaceae</taxon>
        <taxon>Pseudomonas</taxon>
    </lineage>
</organism>
<dbReference type="Proteomes" id="UP000025241">
    <property type="component" value="Chromosome I"/>
</dbReference>
<sequence>MPHAAATTPLANDPAMLQQNRLQSLDDLLGLQGTHTYIVRAHGDGMTGAGIHDSDLLVVDRSLLADAGEVVVAAVNGEPLIRRLDIIDGGFALLPANDRYPPIHIAEGDEMSIWGVVRWNLHRLAQPH</sequence>
<reference evidence="2 3" key="1">
    <citation type="submission" date="2013-03" db="EMBL/GenBank/DDBJ databases">
        <authorList>
            <person name="Linke B."/>
        </authorList>
    </citation>
    <scope>NUCLEOTIDE SEQUENCE [LARGE SCALE GENOMIC DNA]</scope>
    <source>
        <strain evidence="2 3">B13</strain>
    </source>
</reference>
<reference evidence="2 3" key="2">
    <citation type="submission" date="2014-05" db="EMBL/GenBank/DDBJ databases">
        <title>Genome sequence of the 3-chlorobenzoate degrading bacterium Pseudomonas knackmussii B13 shows multiple evidence for horizontal gene transfer.</title>
        <authorList>
            <person name="Miyazaki R."/>
            <person name="Bertelli C."/>
            <person name="Falquet L."/>
            <person name="Robinson-Rechavi M."/>
            <person name="Gharib W."/>
            <person name="Roy S."/>
            <person name="Van der Meer J.R."/>
        </authorList>
    </citation>
    <scope>NUCLEOTIDE SEQUENCE [LARGE SCALE GENOMIC DNA]</scope>
    <source>
        <strain evidence="2 3">B13</strain>
    </source>
</reference>
<dbReference type="EMBL" id="HG322950">
    <property type="protein sequence ID" value="CDF84517.1"/>
    <property type="molecule type" value="Genomic_DNA"/>
</dbReference>
<dbReference type="Gene3D" id="2.10.109.10">
    <property type="entry name" value="Umud Fragment, subunit A"/>
    <property type="match status" value="1"/>
</dbReference>
<evidence type="ECO:0000313" key="3">
    <source>
        <dbReference type="Proteomes" id="UP000025241"/>
    </source>
</evidence>
<protein>
    <recommendedName>
        <fullName evidence="1">Peptidase S24/S26A/S26B/S26C domain-containing protein</fullName>
    </recommendedName>
</protein>
<dbReference type="STRING" id="1301098.PKB_3170"/>
<dbReference type="CDD" id="cd06529">
    <property type="entry name" value="S24_LexA-like"/>
    <property type="match status" value="1"/>
</dbReference>
<dbReference type="OrthoDB" id="9787787at2"/>
<evidence type="ECO:0000313" key="2">
    <source>
        <dbReference type="EMBL" id="CDF84517.1"/>
    </source>
</evidence>
<proteinExistence type="predicted"/>
<dbReference type="PANTHER" id="PTHR33516">
    <property type="entry name" value="LEXA REPRESSOR"/>
    <property type="match status" value="1"/>
</dbReference>
<dbReference type="PANTHER" id="PTHR33516:SF2">
    <property type="entry name" value="LEXA REPRESSOR-RELATED"/>
    <property type="match status" value="1"/>
</dbReference>
<dbReference type="PATRIC" id="fig|1301098.3.peg.3196"/>
<dbReference type="InterPro" id="IPR039418">
    <property type="entry name" value="LexA-like"/>
</dbReference>
<dbReference type="InterPro" id="IPR015927">
    <property type="entry name" value="Peptidase_S24_S26A/B/C"/>
</dbReference>
<dbReference type="InterPro" id="IPR036286">
    <property type="entry name" value="LexA/Signal_pep-like_sf"/>
</dbReference>
<name>A0A024HJ31_PSEKB</name>
<dbReference type="eggNOG" id="COG1974">
    <property type="taxonomic scope" value="Bacteria"/>
</dbReference>
<accession>A0A024HJ31</accession>
<dbReference type="InterPro" id="IPR050077">
    <property type="entry name" value="LexA_repressor"/>
</dbReference>
<keyword evidence="3" id="KW-1185">Reference proteome</keyword>